<keyword evidence="3" id="KW-0732">Signal</keyword>
<evidence type="ECO:0000259" key="4">
    <source>
        <dbReference type="Pfam" id="PF19912"/>
    </source>
</evidence>
<dbReference type="EMBL" id="FRAR01000017">
    <property type="protein sequence ID" value="SHK58993.1"/>
    <property type="molecule type" value="Genomic_DNA"/>
</dbReference>
<dbReference type="STRING" id="1121421.SAMN02745123_02420"/>
<dbReference type="Pfam" id="PF19912">
    <property type="entry name" value="DUF6385"/>
    <property type="match status" value="1"/>
</dbReference>
<evidence type="ECO:0000256" key="1">
    <source>
        <dbReference type="ARBA" id="ARBA00004613"/>
    </source>
</evidence>
<gene>
    <name evidence="6" type="ORF">SAMN02745123_02420</name>
</gene>
<dbReference type="Pfam" id="PF24517">
    <property type="entry name" value="CBM96"/>
    <property type="match status" value="1"/>
</dbReference>
<keyword evidence="7" id="KW-1185">Reference proteome</keyword>
<dbReference type="OrthoDB" id="1808778at2"/>
<organism evidence="6 7">
    <name type="scientific">Desulforamulus aeronauticus DSM 10349</name>
    <dbReference type="NCBI Taxonomy" id="1121421"/>
    <lineage>
        <taxon>Bacteria</taxon>
        <taxon>Bacillati</taxon>
        <taxon>Bacillota</taxon>
        <taxon>Clostridia</taxon>
        <taxon>Eubacteriales</taxon>
        <taxon>Peptococcaceae</taxon>
        <taxon>Desulforamulus</taxon>
    </lineage>
</organism>
<dbReference type="RefSeq" id="WP_072914655.1">
    <property type="nucleotide sequence ID" value="NZ_FRAR01000017.1"/>
</dbReference>
<comment type="subcellular location">
    <subcellularLocation>
        <location evidence="1">Secreted</location>
    </subcellularLocation>
</comment>
<sequence length="281" mass="31714">MNIFRLPAIKSTFVFSNKQHQTPCHSPYLPVGKTSLFTKYISYLFFDLSTLPKEQVISSAMLKIYFNAPPCKGDPPALLGIQALAKPFEDCYTNYTSKPPMLAKTLKRVPLRKNGCSISVDITTLVKAWHAGKLMNSGLALVPVELETCGVLLFHSSNTPDHSRHPLLIVTTEPSKTNCYERKEYFSVGKRAGFSSTQEVWSYSIYSFIVANIGSKNTLVKLQASPNQINFMDEEPEIELRPGQIRVFVSNFFTRYNRLTFRLASQESGTGRIKIWLQARV</sequence>
<dbReference type="InterPro" id="IPR045965">
    <property type="entry name" value="DUF6385"/>
</dbReference>
<evidence type="ECO:0000313" key="7">
    <source>
        <dbReference type="Proteomes" id="UP000183997"/>
    </source>
</evidence>
<dbReference type="Proteomes" id="UP000183997">
    <property type="component" value="Unassembled WGS sequence"/>
</dbReference>
<evidence type="ECO:0000313" key="6">
    <source>
        <dbReference type="EMBL" id="SHK58993.1"/>
    </source>
</evidence>
<dbReference type="AlphaFoldDB" id="A0A1M6TPZ7"/>
<accession>A0A1M6TPZ7</accession>
<evidence type="ECO:0000256" key="2">
    <source>
        <dbReference type="ARBA" id="ARBA00022525"/>
    </source>
</evidence>
<feature type="domain" description="DUF6385" evidence="4">
    <location>
        <begin position="202"/>
        <end position="280"/>
    </location>
</feature>
<dbReference type="GO" id="GO:0005576">
    <property type="term" value="C:extracellular region"/>
    <property type="evidence" value="ECO:0007669"/>
    <property type="project" value="UniProtKB-SubCell"/>
</dbReference>
<protein>
    <submittedName>
        <fullName evidence="6">Uncharacterized protein</fullName>
    </submittedName>
</protein>
<evidence type="ECO:0000256" key="3">
    <source>
        <dbReference type="ARBA" id="ARBA00022729"/>
    </source>
</evidence>
<name>A0A1M6TPZ7_9FIRM</name>
<evidence type="ECO:0000259" key="5">
    <source>
        <dbReference type="Pfam" id="PF24517"/>
    </source>
</evidence>
<feature type="domain" description="Carbohydrate-binding module family 96" evidence="5">
    <location>
        <begin position="5"/>
        <end position="171"/>
    </location>
</feature>
<dbReference type="InterPro" id="IPR055372">
    <property type="entry name" value="CBM96"/>
</dbReference>
<reference evidence="7" key="1">
    <citation type="submission" date="2016-11" db="EMBL/GenBank/DDBJ databases">
        <authorList>
            <person name="Varghese N."/>
            <person name="Submissions S."/>
        </authorList>
    </citation>
    <scope>NUCLEOTIDE SEQUENCE [LARGE SCALE GENOMIC DNA]</scope>
    <source>
        <strain evidence="7">DSM 10349</strain>
    </source>
</reference>
<keyword evidence="2" id="KW-0964">Secreted</keyword>
<dbReference type="NCBIfam" id="NF033679">
    <property type="entry name" value="DNRLRE_dom"/>
    <property type="match status" value="1"/>
</dbReference>
<proteinExistence type="predicted"/>